<organism evidence="1 2">
    <name type="scientific">Mycoplasma haemofelis (strain Langford 1)</name>
    <name type="common">Haemobartonella felis</name>
    <dbReference type="NCBI Taxonomy" id="941640"/>
    <lineage>
        <taxon>Bacteria</taxon>
        <taxon>Bacillati</taxon>
        <taxon>Mycoplasmatota</taxon>
        <taxon>Mollicutes</taxon>
        <taxon>Mycoplasmataceae</taxon>
        <taxon>Mycoplasma</taxon>
    </lineage>
</organism>
<dbReference type="KEGG" id="mha:HF1_08070"/>
<dbReference type="Proteomes" id="UP000008637">
    <property type="component" value="Chromosome"/>
</dbReference>
<name>E8ZI44_MYCHL</name>
<sequence>MSLLSSLIKLSPAVAAPVIGGGIFAINFQDQNTIQLEEVEYELSSITEAPKPLPQGRAGRQHKARNVRMDYSLTGGSNGCNIYVIQDHEDGGDSLIFRSFQKYDNLESAKQSISPKPTTVEESGRVKCGNSKHIYLYKKFGDTWAWKAGDEAPVNNT</sequence>
<evidence type="ECO:0000313" key="1">
    <source>
        <dbReference type="EMBL" id="CBY92815.1"/>
    </source>
</evidence>
<gene>
    <name evidence="1" type="ordered locus">HF1_08070</name>
</gene>
<proteinExistence type="predicted"/>
<protein>
    <submittedName>
        <fullName evidence="1">Uncharacterized protein</fullName>
    </submittedName>
</protein>
<reference evidence="1 2" key="1">
    <citation type="journal article" date="2011" name="J. Bacteriol.">
        <title>Complete genome sequence of Mycoplasma haemofelis, a hemotropic mycoplasma.</title>
        <authorList>
            <person name="Barker E.N."/>
            <person name="Helps C.R."/>
            <person name="Peters I.R."/>
            <person name="Darby A.C."/>
            <person name="Radford A.D."/>
            <person name="Tasker S."/>
        </authorList>
    </citation>
    <scope>NUCLEOTIDE SEQUENCE [LARGE SCALE GENOMIC DNA]</scope>
    <source>
        <strain evidence="1 2">Langford 1</strain>
    </source>
</reference>
<dbReference type="EMBL" id="FR773153">
    <property type="protein sequence ID" value="CBY92815.1"/>
    <property type="molecule type" value="Genomic_DNA"/>
</dbReference>
<keyword evidence="2" id="KW-1185">Reference proteome</keyword>
<evidence type="ECO:0000313" key="2">
    <source>
        <dbReference type="Proteomes" id="UP000008637"/>
    </source>
</evidence>
<accession>E8ZI44</accession>
<dbReference type="AlphaFoldDB" id="E8ZI44"/>
<dbReference type="HOGENOM" id="CLU_1675921_0_0_14"/>